<reference evidence="1 2" key="1">
    <citation type="journal article" date="2012" name="J. Bacteriol.">
        <title>Genome Sequence of Radiation-Resistant Modestobacter marinus Strain BC501, a Representative Actinobacterium That Thrives on Calcareous Stone Surfaces.</title>
        <authorList>
            <person name="Normand P."/>
            <person name="Gury J."/>
            <person name="Pujic P."/>
            <person name="Chouaia B."/>
            <person name="Crotti E."/>
            <person name="Brusetti L."/>
            <person name="Daffonchio D."/>
            <person name="Vacherie B."/>
            <person name="Barbe V."/>
            <person name="Medigue C."/>
            <person name="Calteau A."/>
            <person name="Ghodhbane-Gtari F."/>
            <person name="Essoussi I."/>
            <person name="Nouioui I."/>
            <person name="Abbassi-Ghozzi I."/>
            <person name="Gtari M."/>
        </authorList>
    </citation>
    <scope>NUCLEOTIDE SEQUENCE [LARGE SCALE GENOMIC DNA]</scope>
    <source>
        <strain evidence="2">BC 501</strain>
    </source>
</reference>
<accession>I4F0I4</accession>
<proteinExistence type="predicted"/>
<dbReference type="EMBL" id="FO203431">
    <property type="protein sequence ID" value="CCH89147.1"/>
    <property type="molecule type" value="Genomic_DNA"/>
</dbReference>
<dbReference type="Proteomes" id="UP000006461">
    <property type="component" value="Chromosome"/>
</dbReference>
<protein>
    <submittedName>
        <fullName evidence="1">Uncharacterized protein</fullName>
    </submittedName>
</protein>
<organism evidence="1 2">
    <name type="scientific">Modestobacter italicus (strain DSM 44449 / CECT 9708 / BC 501)</name>
    <dbReference type="NCBI Taxonomy" id="2732864"/>
    <lineage>
        <taxon>Bacteria</taxon>
        <taxon>Bacillati</taxon>
        <taxon>Actinomycetota</taxon>
        <taxon>Actinomycetes</taxon>
        <taxon>Geodermatophilales</taxon>
        <taxon>Geodermatophilaceae</taxon>
        <taxon>Modestobacter</taxon>
    </lineage>
</organism>
<gene>
    <name evidence="1" type="ordered locus">MODMU_3739</name>
</gene>
<keyword evidence="2" id="KW-1185">Reference proteome</keyword>
<evidence type="ECO:0000313" key="2">
    <source>
        <dbReference type="Proteomes" id="UP000006461"/>
    </source>
</evidence>
<evidence type="ECO:0000313" key="1">
    <source>
        <dbReference type="EMBL" id="CCH89147.1"/>
    </source>
</evidence>
<dbReference type="KEGG" id="mmar:MODMU_3739"/>
<sequence length="60" mass="6561">MQLRPDAAYALRAIRQHAGGCGSVVHQAVDSLLRAQLRRLGDTFNRATTGHVSQRGLAEY</sequence>
<dbReference type="AlphaFoldDB" id="I4F0I4"/>
<name>I4F0I4_MODI5</name>
<dbReference type="HOGENOM" id="CLU_2936543_0_0_11"/>